<evidence type="ECO:0000259" key="10">
    <source>
        <dbReference type="PROSITE" id="PS51198"/>
    </source>
</evidence>
<keyword evidence="4 9" id="KW-0067">ATP-binding</keyword>
<evidence type="ECO:0000256" key="2">
    <source>
        <dbReference type="ARBA" id="ARBA00022801"/>
    </source>
</evidence>
<evidence type="ECO:0000256" key="9">
    <source>
        <dbReference type="PROSITE-ProRule" id="PRU00560"/>
    </source>
</evidence>
<evidence type="ECO:0000256" key="5">
    <source>
        <dbReference type="ARBA" id="ARBA00023235"/>
    </source>
</evidence>
<dbReference type="GO" id="GO:0016887">
    <property type="term" value="F:ATP hydrolysis activity"/>
    <property type="evidence" value="ECO:0007669"/>
    <property type="project" value="RHEA"/>
</dbReference>
<keyword evidence="3 9" id="KW-0347">Helicase</keyword>
<comment type="catalytic activity">
    <reaction evidence="6">
        <text>Couples ATP hydrolysis with the unwinding of duplex DNA by translocating in the 3'-5' direction.</text>
        <dbReference type="EC" id="5.6.2.4"/>
    </reaction>
</comment>
<keyword evidence="1 9" id="KW-0547">Nucleotide-binding</keyword>
<gene>
    <name evidence="11" type="ORF">CBQ26_12190</name>
</gene>
<evidence type="ECO:0000256" key="3">
    <source>
        <dbReference type="ARBA" id="ARBA00022806"/>
    </source>
</evidence>
<feature type="domain" description="UvrD-like helicase ATP-binding" evidence="10">
    <location>
        <begin position="10"/>
        <end position="272"/>
    </location>
</feature>
<dbReference type="GO" id="GO:0043138">
    <property type="term" value="F:3'-5' DNA helicase activity"/>
    <property type="evidence" value="ECO:0007669"/>
    <property type="project" value="UniProtKB-EC"/>
</dbReference>
<evidence type="ECO:0000256" key="8">
    <source>
        <dbReference type="ARBA" id="ARBA00048988"/>
    </source>
</evidence>
<dbReference type="AlphaFoldDB" id="A0A246BJP5"/>
<feature type="binding site" evidence="9">
    <location>
        <begin position="31"/>
        <end position="38"/>
    </location>
    <ligand>
        <name>ATP</name>
        <dbReference type="ChEBI" id="CHEBI:30616"/>
    </ligand>
</feature>
<dbReference type="Pfam" id="PF00580">
    <property type="entry name" value="UvrD-helicase"/>
    <property type="match status" value="1"/>
</dbReference>
<sequence length="714" mass="78030">MARSIPAQFTVEQRQFMTAVTTSRRHLFLRATAGAGKTTTLTEAAWHLEERGVYFAYNRHAVSDLQPRLPDRVRALTLHAHGFRLLQQHLGSPLQILDEKGRLVASTVIPDRTQLHAPAARAWTIAREEGLHLLTPERAEWLADRAEWTAAPDELVDLIPVFHQVGADLWSDAGAADFTDLLWLPVTLGYGVGSLPLALVDEAQDLTPLRQRYVLHLLGLNGVSASPGRLIFVGDSDQSIYTWAGADPMALSRLKERVDALELPLSVSFRCPREVVRYARAHSSFIRPAPRAETGTVEHVSAETATYERGDVVLCRTNAPLIRLALELMSRNLSVAVTGRDLAQRLRDGVTEAFPPSFENDAVTDLVRAYLEPVAAPLKVRVSTGDQGARRALTELLDVGRCLRYLAWVVSRRTGVGTQADALTLLGQLCREDAEADVLLASVHRAKGKEWQRVTVLYPELMPLSQGDEAEERAVQFVAVTRAQRVLRFAYGKEAWAAQQLVMPGVLPAAEVEEAASELPVWAEELDDAGPVPSPVLAMSVMPPSSGCRSMLPALPEGGPTVAAVMDPRGAWPLFGGGTPMPLGLVRERLAALAEEDRTLLRMWAEGGLTLLQGVEAPYVGVHEAHLALFERAARQARLAIPAMFGTGVPVCVFEGPLLRVRLARKVRLSGRVLRVALGDLELRFDRLSGELLDGAEPLAPFIRPAELGRLQAS</sequence>
<keyword evidence="5" id="KW-0413">Isomerase</keyword>
<keyword evidence="12" id="KW-1185">Reference proteome</keyword>
<comment type="caution">
    <text evidence="11">The sequence shown here is derived from an EMBL/GenBank/DDBJ whole genome shotgun (WGS) entry which is preliminary data.</text>
</comment>
<dbReference type="InterPro" id="IPR014016">
    <property type="entry name" value="UvrD-like_ATP-bd"/>
</dbReference>
<dbReference type="Proteomes" id="UP000197208">
    <property type="component" value="Unassembled WGS sequence"/>
</dbReference>
<protein>
    <recommendedName>
        <fullName evidence="7">DNA 3'-5' helicase</fullName>
        <ecNumber evidence="7">5.6.2.4</ecNumber>
    </recommendedName>
</protein>
<evidence type="ECO:0000256" key="1">
    <source>
        <dbReference type="ARBA" id="ARBA00022741"/>
    </source>
</evidence>
<dbReference type="InterPro" id="IPR014017">
    <property type="entry name" value="DNA_helicase_UvrD-like_C"/>
</dbReference>
<dbReference type="GO" id="GO:0000725">
    <property type="term" value="P:recombinational repair"/>
    <property type="evidence" value="ECO:0007669"/>
    <property type="project" value="TreeGrafter"/>
</dbReference>
<dbReference type="OrthoDB" id="9810135at2"/>
<dbReference type="GO" id="GO:0003677">
    <property type="term" value="F:DNA binding"/>
    <property type="evidence" value="ECO:0007669"/>
    <property type="project" value="InterPro"/>
</dbReference>
<dbReference type="GO" id="GO:0005524">
    <property type="term" value="F:ATP binding"/>
    <property type="evidence" value="ECO:0007669"/>
    <property type="project" value="UniProtKB-UniRule"/>
</dbReference>
<organism evidence="11 12">
    <name type="scientific">Deinococcus indicus</name>
    <dbReference type="NCBI Taxonomy" id="223556"/>
    <lineage>
        <taxon>Bacteria</taxon>
        <taxon>Thermotogati</taxon>
        <taxon>Deinococcota</taxon>
        <taxon>Deinococci</taxon>
        <taxon>Deinococcales</taxon>
        <taxon>Deinococcaceae</taxon>
        <taxon>Deinococcus</taxon>
    </lineage>
</organism>
<reference evidence="11 12" key="1">
    <citation type="submission" date="2017-05" db="EMBL/GenBank/DDBJ databases">
        <title>De novo genome assembly of Deniococcus indicus strain DR1.</title>
        <authorList>
            <person name="Chauhan D."/>
            <person name="Yennamalli R.M."/>
            <person name="Priyadarshini R."/>
        </authorList>
    </citation>
    <scope>NUCLEOTIDE SEQUENCE [LARGE SCALE GENOMIC DNA]</scope>
    <source>
        <strain evidence="11 12">DR1</strain>
    </source>
</reference>
<dbReference type="Gene3D" id="1.10.486.10">
    <property type="entry name" value="PCRA, domain 4"/>
    <property type="match status" value="1"/>
</dbReference>
<comment type="catalytic activity">
    <reaction evidence="8">
        <text>ATP + H2O = ADP + phosphate + H(+)</text>
        <dbReference type="Rhea" id="RHEA:13065"/>
        <dbReference type="ChEBI" id="CHEBI:15377"/>
        <dbReference type="ChEBI" id="CHEBI:15378"/>
        <dbReference type="ChEBI" id="CHEBI:30616"/>
        <dbReference type="ChEBI" id="CHEBI:43474"/>
        <dbReference type="ChEBI" id="CHEBI:456216"/>
        <dbReference type="EC" id="5.6.2.4"/>
    </reaction>
</comment>
<accession>A0A246BJP5</accession>
<dbReference type="EC" id="5.6.2.4" evidence="7"/>
<dbReference type="PANTHER" id="PTHR11070">
    <property type="entry name" value="UVRD / RECB / PCRA DNA HELICASE FAMILY MEMBER"/>
    <property type="match status" value="1"/>
</dbReference>
<keyword evidence="2 9" id="KW-0378">Hydrolase</keyword>
<evidence type="ECO:0000256" key="7">
    <source>
        <dbReference type="ARBA" id="ARBA00034808"/>
    </source>
</evidence>
<name>A0A246BJP5_9DEIO</name>
<evidence type="ECO:0000313" key="12">
    <source>
        <dbReference type="Proteomes" id="UP000197208"/>
    </source>
</evidence>
<evidence type="ECO:0000313" key="11">
    <source>
        <dbReference type="EMBL" id="OWL95519.1"/>
    </source>
</evidence>
<proteinExistence type="predicted"/>
<dbReference type="EMBL" id="NHMK01000016">
    <property type="protein sequence ID" value="OWL95519.1"/>
    <property type="molecule type" value="Genomic_DNA"/>
</dbReference>
<dbReference type="Pfam" id="PF13361">
    <property type="entry name" value="UvrD_C"/>
    <property type="match status" value="1"/>
</dbReference>
<dbReference type="InterPro" id="IPR027417">
    <property type="entry name" value="P-loop_NTPase"/>
</dbReference>
<dbReference type="Gene3D" id="3.40.50.300">
    <property type="entry name" value="P-loop containing nucleotide triphosphate hydrolases"/>
    <property type="match status" value="2"/>
</dbReference>
<evidence type="ECO:0000256" key="4">
    <source>
        <dbReference type="ARBA" id="ARBA00022840"/>
    </source>
</evidence>
<dbReference type="PANTHER" id="PTHR11070:SF2">
    <property type="entry name" value="ATP-DEPENDENT DNA HELICASE SRS2"/>
    <property type="match status" value="1"/>
</dbReference>
<dbReference type="PROSITE" id="PS51198">
    <property type="entry name" value="UVRD_HELICASE_ATP_BIND"/>
    <property type="match status" value="1"/>
</dbReference>
<dbReference type="InterPro" id="IPR000212">
    <property type="entry name" value="DNA_helicase_UvrD/REP"/>
</dbReference>
<evidence type="ECO:0000256" key="6">
    <source>
        <dbReference type="ARBA" id="ARBA00034617"/>
    </source>
</evidence>
<dbReference type="SUPFAM" id="SSF52540">
    <property type="entry name" value="P-loop containing nucleoside triphosphate hydrolases"/>
    <property type="match status" value="1"/>
</dbReference>